<feature type="compositionally biased region" description="Pro residues" evidence="1">
    <location>
        <begin position="52"/>
        <end position="61"/>
    </location>
</feature>
<reference evidence="4" key="1">
    <citation type="journal article" date="2018" name="Nat. Microbiol.">
        <title>Leveraging single-cell genomics to expand the fungal tree of life.</title>
        <authorList>
            <person name="Ahrendt S.R."/>
            <person name="Quandt C.A."/>
            <person name="Ciobanu D."/>
            <person name="Clum A."/>
            <person name="Salamov A."/>
            <person name="Andreopoulos B."/>
            <person name="Cheng J.F."/>
            <person name="Woyke T."/>
            <person name="Pelin A."/>
            <person name="Henrissat B."/>
            <person name="Reynolds N.K."/>
            <person name="Benny G.L."/>
            <person name="Smith M.E."/>
            <person name="James T.Y."/>
            <person name="Grigoriev I.V."/>
        </authorList>
    </citation>
    <scope>NUCLEOTIDE SEQUENCE [LARGE SCALE GENOMIC DNA]</scope>
</reference>
<name>A0A4P9W9H3_9FUNG</name>
<keyword evidence="2" id="KW-0732">Signal</keyword>
<evidence type="ECO:0000256" key="2">
    <source>
        <dbReference type="SAM" id="SignalP"/>
    </source>
</evidence>
<feature type="region of interest" description="Disordered" evidence="1">
    <location>
        <begin position="104"/>
        <end position="123"/>
    </location>
</feature>
<accession>A0A4P9W9H3</accession>
<sequence>MAASGSAAIVLLLLLASFVSHVSYQMKPTAAALFLPSSPPGHRSLIAVVSPPFNPTQPPSGNPNVEPGARKPGTRKSDPNYRPTPIARASRACALAAAAQAPATPSITHKRPIPQKVTPPGSVASGTISGSFFRAAPPAPPPAPSFVVADGRAATDLFAAAVPVVQAQRSIPLPVVATAWDLPPPPRRQGSDAASSVAPAREFPDHRGGVSAGGRELTSAGPACAPPQQGAPPQKGAPPQQGAPPQKGAPLSRK</sequence>
<feature type="compositionally biased region" description="Low complexity" evidence="1">
    <location>
        <begin position="220"/>
        <end position="254"/>
    </location>
</feature>
<gene>
    <name evidence="3" type="ORF">BDK51DRAFT_27811</name>
</gene>
<feature type="signal peptide" evidence="2">
    <location>
        <begin position="1"/>
        <end position="24"/>
    </location>
</feature>
<keyword evidence="4" id="KW-1185">Reference proteome</keyword>
<evidence type="ECO:0000313" key="3">
    <source>
        <dbReference type="EMBL" id="RKO89211.1"/>
    </source>
</evidence>
<organism evidence="3 4">
    <name type="scientific">Blyttiomyces helicus</name>
    <dbReference type="NCBI Taxonomy" id="388810"/>
    <lineage>
        <taxon>Eukaryota</taxon>
        <taxon>Fungi</taxon>
        <taxon>Fungi incertae sedis</taxon>
        <taxon>Chytridiomycota</taxon>
        <taxon>Chytridiomycota incertae sedis</taxon>
        <taxon>Chytridiomycetes</taxon>
        <taxon>Chytridiomycetes incertae sedis</taxon>
        <taxon>Blyttiomyces</taxon>
    </lineage>
</organism>
<dbReference type="Proteomes" id="UP000269721">
    <property type="component" value="Unassembled WGS sequence"/>
</dbReference>
<proteinExistence type="predicted"/>
<feature type="region of interest" description="Disordered" evidence="1">
    <location>
        <begin position="46"/>
        <end position="84"/>
    </location>
</feature>
<protein>
    <submittedName>
        <fullName evidence="3">Uncharacterized protein</fullName>
    </submittedName>
</protein>
<dbReference type="AlphaFoldDB" id="A0A4P9W9H3"/>
<feature type="region of interest" description="Disordered" evidence="1">
    <location>
        <begin position="181"/>
        <end position="254"/>
    </location>
</feature>
<feature type="chain" id="PRO_5020745207" evidence="2">
    <location>
        <begin position="25"/>
        <end position="254"/>
    </location>
</feature>
<evidence type="ECO:0000313" key="4">
    <source>
        <dbReference type="Proteomes" id="UP000269721"/>
    </source>
</evidence>
<dbReference type="EMBL" id="KZ996224">
    <property type="protein sequence ID" value="RKO89211.1"/>
    <property type="molecule type" value="Genomic_DNA"/>
</dbReference>
<evidence type="ECO:0000256" key="1">
    <source>
        <dbReference type="SAM" id="MobiDB-lite"/>
    </source>
</evidence>